<comment type="function">
    <text evidence="8">Extracellular zinc metalloprotease.</text>
</comment>
<dbReference type="GO" id="GO:0004222">
    <property type="term" value="F:metalloendopeptidase activity"/>
    <property type="evidence" value="ECO:0007669"/>
    <property type="project" value="UniProtKB-UniRule"/>
</dbReference>
<dbReference type="Proteomes" id="UP000265614">
    <property type="component" value="Unassembled WGS sequence"/>
</dbReference>
<evidence type="ECO:0000256" key="9">
    <source>
        <dbReference type="SAM" id="MobiDB-lite"/>
    </source>
</evidence>
<dbReference type="InterPro" id="IPR013856">
    <property type="entry name" value="Peptidase_M4_domain"/>
</dbReference>
<feature type="domain" description="Peptidase M4" evidence="10">
    <location>
        <begin position="97"/>
        <end position="178"/>
    </location>
</feature>
<dbReference type="RefSeq" id="WP_119949750.1">
    <property type="nucleotide sequence ID" value="NZ_QZEZ01000002.1"/>
</dbReference>
<dbReference type="CDD" id="cd09597">
    <property type="entry name" value="M4_TLP"/>
    <property type="match status" value="1"/>
</dbReference>
<feature type="active site" description="Proton donor" evidence="7">
    <location>
        <position position="272"/>
    </location>
</feature>
<dbReference type="InterPro" id="IPR023612">
    <property type="entry name" value="Peptidase_M4"/>
</dbReference>
<evidence type="ECO:0000256" key="8">
    <source>
        <dbReference type="RuleBase" id="RU366073"/>
    </source>
</evidence>
<evidence type="ECO:0000313" key="12">
    <source>
        <dbReference type="EMBL" id="RJK97033.1"/>
    </source>
</evidence>
<keyword evidence="3" id="KW-0479">Metal-binding</keyword>
<dbReference type="GO" id="GO:0046872">
    <property type="term" value="F:metal ion binding"/>
    <property type="evidence" value="ECO:0007669"/>
    <property type="project" value="UniProtKB-UniRule"/>
</dbReference>
<dbReference type="Pfam" id="PF01447">
    <property type="entry name" value="Peptidase_M4"/>
    <property type="match status" value="1"/>
</dbReference>
<evidence type="ECO:0000256" key="4">
    <source>
        <dbReference type="ARBA" id="ARBA00022801"/>
    </source>
</evidence>
<feature type="region of interest" description="Disordered" evidence="9">
    <location>
        <begin position="240"/>
        <end position="259"/>
    </location>
</feature>
<keyword evidence="4 8" id="KW-0378">Hydrolase</keyword>
<dbReference type="EMBL" id="QZEZ01000002">
    <property type="protein sequence ID" value="RJK97033.1"/>
    <property type="molecule type" value="Genomic_DNA"/>
</dbReference>
<dbReference type="AlphaFoldDB" id="A0A3A3Z1I0"/>
<organism evidence="12 13">
    <name type="scientific">Vallicoccus soli</name>
    <dbReference type="NCBI Taxonomy" id="2339232"/>
    <lineage>
        <taxon>Bacteria</taxon>
        <taxon>Bacillati</taxon>
        <taxon>Actinomycetota</taxon>
        <taxon>Actinomycetes</taxon>
        <taxon>Motilibacterales</taxon>
        <taxon>Vallicoccaceae</taxon>
        <taxon>Vallicoccus</taxon>
    </lineage>
</organism>
<evidence type="ECO:0000256" key="1">
    <source>
        <dbReference type="ARBA" id="ARBA00009388"/>
    </source>
</evidence>
<sequence>MRSSDAPATPRTARRCPGVVPPFLLDRLARAGDAALAEPAQRTLTVDRAVRAVRLTRRPTRPGEPGPSRRVFDAQGRTALPGVVVREEGAPSRGDDDVDEAYDGLGATWTLLMDVYGRDSLDGAGSGLDATVHYGQRYDNAFWDGERMVFGDGDGIVFRGFTDVPSVIGHELAHGLVQETADLVYRGQPGALNESVSDVVGALVEQRLRGQDAASASWLIGEGLFLPGVQGRALRDMAAPGTAYDDPRLGRDPQPGHMDDYVETDEDDGGVHINSGIPNRAFHLTATALGGSAWERAGQVWYDTLTGGSLARDADFAAFAAATAAAAGARYGAGSPEQEAVRAGWAGVGLEVR</sequence>
<dbReference type="GO" id="GO:0006508">
    <property type="term" value="P:proteolysis"/>
    <property type="evidence" value="ECO:0007669"/>
    <property type="project" value="UniProtKB-KW"/>
</dbReference>
<feature type="active site" evidence="7">
    <location>
        <position position="171"/>
    </location>
</feature>
<dbReference type="PANTHER" id="PTHR43579:SF1">
    <property type="entry name" value="NEUTRAL METALLOPROTEINASE"/>
    <property type="match status" value="1"/>
</dbReference>
<evidence type="ECO:0000256" key="5">
    <source>
        <dbReference type="ARBA" id="ARBA00022833"/>
    </source>
</evidence>
<keyword evidence="6 8" id="KW-0482">Metalloprotease</keyword>
<protein>
    <recommendedName>
        <fullName evidence="8">Neutral metalloproteinase</fullName>
        <ecNumber evidence="8">3.4.24.-</ecNumber>
    </recommendedName>
</protein>
<dbReference type="InterPro" id="IPR052759">
    <property type="entry name" value="Metalloprotease_M4"/>
</dbReference>
<comment type="subcellular location">
    <subcellularLocation>
        <location evidence="8">Secreted</location>
    </subcellularLocation>
</comment>
<evidence type="ECO:0000256" key="7">
    <source>
        <dbReference type="PIRSR" id="PIRSR623612-1"/>
    </source>
</evidence>
<dbReference type="EC" id="3.4.24.-" evidence="8"/>
<dbReference type="Gene3D" id="3.10.170.10">
    <property type="match status" value="1"/>
</dbReference>
<evidence type="ECO:0000256" key="6">
    <source>
        <dbReference type="ARBA" id="ARBA00023049"/>
    </source>
</evidence>
<comment type="cofactor">
    <cofactor evidence="8">
        <name>Zn(2+)</name>
        <dbReference type="ChEBI" id="CHEBI:29105"/>
    </cofactor>
</comment>
<dbReference type="OrthoDB" id="291295at2"/>
<evidence type="ECO:0000259" key="11">
    <source>
        <dbReference type="Pfam" id="PF02868"/>
    </source>
</evidence>
<dbReference type="Pfam" id="PF02868">
    <property type="entry name" value="Peptidase_M4_C"/>
    <property type="match status" value="1"/>
</dbReference>
<evidence type="ECO:0000259" key="10">
    <source>
        <dbReference type="Pfam" id="PF01447"/>
    </source>
</evidence>
<comment type="similarity">
    <text evidence="1 8">Belongs to the peptidase M4 family.</text>
</comment>
<evidence type="ECO:0000256" key="3">
    <source>
        <dbReference type="ARBA" id="ARBA00022723"/>
    </source>
</evidence>
<dbReference type="SUPFAM" id="SSF55486">
    <property type="entry name" value="Metalloproteases ('zincins'), catalytic domain"/>
    <property type="match status" value="1"/>
</dbReference>
<dbReference type="GO" id="GO:0005576">
    <property type="term" value="C:extracellular region"/>
    <property type="evidence" value="ECO:0007669"/>
    <property type="project" value="UniProtKB-SubCell"/>
</dbReference>
<comment type="caution">
    <text evidence="12">The sequence shown here is derived from an EMBL/GenBank/DDBJ whole genome shotgun (WGS) entry which is preliminary data.</text>
</comment>
<reference evidence="12 13" key="1">
    <citation type="submission" date="2018-09" db="EMBL/GenBank/DDBJ databases">
        <title>YIM 75000 draft genome.</title>
        <authorList>
            <person name="Tang S."/>
            <person name="Feng Y."/>
        </authorList>
    </citation>
    <scope>NUCLEOTIDE SEQUENCE [LARGE SCALE GENOMIC DNA]</scope>
    <source>
        <strain evidence="12 13">YIM 75000</strain>
    </source>
</reference>
<keyword evidence="13" id="KW-1185">Reference proteome</keyword>
<accession>A0A3A3Z1I0</accession>
<gene>
    <name evidence="12" type="ORF">D5H78_07360</name>
</gene>
<evidence type="ECO:0000256" key="2">
    <source>
        <dbReference type="ARBA" id="ARBA00022670"/>
    </source>
</evidence>
<keyword evidence="8" id="KW-0964">Secreted</keyword>
<dbReference type="Gene3D" id="1.10.390.10">
    <property type="entry name" value="Neutral Protease Domain 2"/>
    <property type="match status" value="1"/>
</dbReference>
<proteinExistence type="inferred from homology"/>
<dbReference type="PANTHER" id="PTHR43579">
    <property type="match status" value="1"/>
</dbReference>
<dbReference type="InterPro" id="IPR001570">
    <property type="entry name" value="Peptidase_M4_C_domain"/>
</dbReference>
<name>A0A3A3Z1I0_9ACTN</name>
<keyword evidence="2 8" id="KW-0645">Protease</keyword>
<keyword evidence="5 8" id="KW-0862">Zinc</keyword>
<feature type="domain" description="Peptidase M4 C-terminal" evidence="11">
    <location>
        <begin position="181"/>
        <end position="349"/>
    </location>
</feature>
<evidence type="ECO:0000313" key="13">
    <source>
        <dbReference type="Proteomes" id="UP000265614"/>
    </source>
</evidence>
<dbReference type="PRINTS" id="PR00730">
    <property type="entry name" value="THERMOLYSIN"/>
</dbReference>
<dbReference type="InterPro" id="IPR027268">
    <property type="entry name" value="Peptidase_M4/M1_CTD_sf"/>
</dbReference>